<feature type="region of interest" description="Disordered" evidence="7">
    <location>
        <begin position="96"/>
        <end position="156"/>
    </location>
</feature>
<evidence type="ECO:0000256" key="5">
    <source>
        <dbReference type="ARBA" id="ARBA00022884"/>
    </source>
</evidence>
<dbReference type="PANTHER" id="PTHR21551">
    <property type="entry name" value="TOPOISOMERASE II-ASSOCIATED PROTEIN PAT1"/>
    <property type="match status" value="1"/>
</dbReference>
<evidence type="ECO:0000256" key="1">
    <source>
        <dbReference type="ARBA" id="ARBA00004123"/>
    </source>
</evidence>
<feature type="region of interest" description="Disordered" evidence="7">
    <location>
        <begin position="246"/>
        <end position="291"/>
    </location>
</feature>
<feature type="domain" description="mRNA decay factor PAT1" evidence="8">
    <location>
        <begin position="455"/>
        <end position="599"/>
    </location>
</feature>
<evidence type="ECO:0000256" key="7">
    <source>
        <dbReference type="SAM" id="MobiDB-lite"/>
    </source>
</evidence>
<feature type="region of interest" description="Disordered" evidence="7">
    <location>
        <begin position="1"/>
        <end position="73"/>
    </location>
</feature>
<organism evidence="9 10">
    <name type="scientific">Monopterus albus</name>
    <name type="common">Swamp eel</name>
    <dbReference type="NCBI Taxonomy" id="43700"/>
    <lineage>
        <taxon>Eukaryota</taxon>
        <taxon>Metazoa</taxon>
        <taxon>Chordata</taxon>
        <taxon>Craniata</taxon>
        <taxon>Vertebrata</taxon>
        <taxon>Euteleostomi</taxon>
        <taxon>Actinopterygii</taxon>
        <taxon>Neopterygii</taxon>
        <taxon>Teleostei</taxon>
        <taxon>Neoteleostei</taxon>
        <taxon>Acanthomorphata</taxon>
        <taxon>Anabantaria</taxon>
        <taxon>Synbranchiformes</taxon>
        <taxon>Synbranchidae</taxon>
        <taxon>Monopterus</taxon>
    </lineage>
</organism>
<evidence type="ECO:0000256" key="3">
    <source>
        <dbReference type="ARBA" id="ARBA00009138"/>
    </source>
</evidence>
<dbReference type="GO" id="GO:0000932">
    <property type="term" value="C:P-body"/>
    <property type="evidence" value="ECO:0007669"/>
    <property type="project" value="TreeGrafter"/>
</dbReference>
<name>A0A3Q3J463_MONAL</name>
<dbReference type="InterPro" id="IPR039900">
    <property type="entry name" value="Pat1-like"/>
</dbReference>
<evidence type="ECO:0000313" key="10">
    <source>
        <dbReference type="Proteomes" id="UP000261600"/>
    </source>
</evidence>
<evidence type="ECO:0000259" key="8">
    <source>
        <dbReference type="Pfam" id="PF09770"/>
    </source>
</evidence>
<feature type="compositionally biased region" description="Acidic residues" evidence="7">
    <location>
        <begin position="47"/>
        <end position="67"/>
    </location>
</feature>
<dbReference type="PANTHER" id="PTHR21551:SF3">
    <property type="entry name" value="PROTEIN PAT1 HOMOLOG 2"/>
    <property type="match status" value="1"/>
</dbReference>
<protein>
    <recommendedName>
        <fullName evidence="8">mRNA decay factor PAT1 domain-containing protein</fullName>
    </recommendedName>
</protein>
<dbReference type="STRING" id="43700.ENSMALP00000011420"/>
<feature type="compositionally biased region" description="Polar residues" evidence="7">
    <location>
        <begin position="12"/>
        <end position="40"/>
    </location>
</feature>
<dbReference type="CTD" id="197135"/>
<dbReference type="GeneID" id="109973594"/>
<dbReference type="Proteomes" id="UP000261600">
    <property type="component" value="Unplaced"/>
</dbReference>
<dbReference type="GO" id="GO:0005634">
    <property type="term" value="C:nucleus"/>
    <property type="evidence" value="ECO:0007669"/>
    <property type="project" value="UniProtKB-SubCell"/>
</dbReference>
<dbReference type="OrthoDB" id="8251691at2759"/>
<feature type="compositionally biased region" description="Basic and acidic residues" evidence="7">
    <location>
        <begin position="252"/>
        <end position="261"/>
    </location>
</feature>
<dbReference type="AlphaFoldDB" id="A0A3Q3J463"/>
<dbReference type="Pfam" id="PF09770">
    <property type="entry name" value="PAT1"/>
    <property type="match status" value="1"/>
</dbReference>
<dbReference type="RefSeq" id="XP_020478965.1">
    <property type="nucleotide sequence ID" value="XM_020623309.1"/>
</dbReference>
<comment type="subcellular location">
    <subcellularLocation>
        <location evidence="2">Cytoplasm</location>
    </subcellularLocation>
    <subcellularLocation>
        <location evidence="1">Nucleus</location>
    </subcellularLocation>
</comment>
<keyword evidence="6" id="KW-0539">Nucleus</keyword>
<dbReference type="InterPro" id="IPR019167">
    <property type="entry name" value="PAT1_dom"/>
</dbReference>
<dbReference type="GO" id="GO:0000290">
    <property type="term" value="P:deadenylation-dependent decapping of nuclear-transcribed mRNA"/>
    <property type="evidence" value="ECO:0007669"/>
    <property type="project" value="InterPro"/>
</dbReference>
<dbReference type="GO" id="GO:0003723">
    <property type="term" value="F:RNA binding"/>
    <property type="evidence" value="ECO:0007669"/>
    <property type="project" value="UniProtKB-KW"/>
</dbReference>
<dbReference type="GO" id="GO:0033962">
    <property type="term" value="P:P-body assembly"/>
    <property type="evidence" value="ECO:0007669"/>
    <property type="project" value="TreeGrafter"/>
</dbReference>
<proteinExistence type="inferred from homology"/>
<keyword evidence="4" id="KW-0963">Cytoplasm</keyword>
<evidence type="ECO:0000256" key="4">
    <source>
        <dbReference type="ARBA" id="ARBA00022490"/>
    </source>
</evidence>
<keyword evidence="5" id="KW-0694">RNA-binding</keyword>
<evidence type="ECO:0000313" key="9">
    <source>
        <dbReference type="Ensembl" id="ENSMALP00000011420.1"/>
    </source>
</evidence>
<accession>A0A3Q3J463</accession>
<comment type="similarity">
    <text evidence="3">Belongs to the PAT1 family.</text>
</comment>
<reference evidence="9" key="2">
    <citation type="submission" date="2025-09" db="UniProtKB">
        <authorList>
            <consortium name="Ensembl"/>
        </authorList>
    </citation>
    <scope>IDENTIFICATION</scope>
</reference>
<evidence type="ECO:0000256" key="2">
    <source>
        <dbReference type="ARBA" id="ARBA00004496"/>
    </source>
</evidence>
<dbReference type="KEGG" id="malb:109973594"/>
<keyword evidence="10" id="KW-1185">Reference proteome</keyword>
<reference evidence="9" key="1">
    <citation type="submission" date="2025-08" db="UniProtKB">
        <authorList>
            <consortium name="Ensembl"/>
        </authorList>
    </citation>
    <scope>IDENTIFICATION</scope>
</reference>
<evidence type="ECO:0000256" key="6">
    <source>
        <dbReference type="ARBA" id="ARBA00023242"/>
    </source>
</evidence>
<dbReference type="Ensembl" id="ENSMALT00000011664.1">
    <property type="protein sequence ID" value="ENSMALP00000011420.1"/>
    <property type="gene ID" value="ENSMALG00000008131.1"/>
</dbReference>
<sequence length="743" mass="83757">MSLPICLRRSSGKSWEQSRCDTSAPSVKQTSPKYTMSDSGQQQEAEQVPEPEWPENGEEWSDGEDGTSMDCGFLQAMAEEDEDINVHNEETFGMDLDANETTDDTNSSPLQFGESPPLPPDPSPLSGHSSPSPPRQRPQYLPRVPPGQRGRGRAQMNRGQMFEDPAVMRIVEGCPSLKSLDSAIVDCGISMYQKTFDDDWMSPTYRKTRRISGSILQDSAVVCVIDGDRGRGQHLTSNFLDFPNPVSSFRGRRGEPREPYPRRQFGQRSPFQMHSPIISGSPVFPRQPLTPRQHYSQTRGFMFPLNHPCPSTPQALTPEIMQLHFGSNSPRPSPFYSPSSNPVKLVRYPSPVAQLHPQHKRILSQKQHTFQRKAEGWDPYCNLMTAKEKEWITRLQMIQLQSENPYLEDYYYQEYYRRLEAKMAEEELGIRSKKEPLKLTTPYIMKTELYTPVVHIEGSLGQVAVSTCYSPRRAISAVHAVQVQGPLEEQKDIRQQRLEILSKLEKLFIILLEVEEMERTKTRVSSEADERRLTEKTQKKVEHIYSQLQHHGPLDSGGEFLPFLLVSKGKKLLARLLPFLKPDTSLKILSVVASNLPTLMNRDTDEALPVLYPSLRNVIGGLTFSQLIGVLKELTSPESVSAYEGLTLTCQNKFGLSLLYALLSQGEKLLSSGAPLEPSIGDFEAWTDTIFLVAGQLSQCLLVEPLLLPSNLLTLFCRYLDKRTVHQLKSNMESATGFLALPS</sequence>
<feature type="compositionally biased region" description="Low complexity" evidence="7">
    <location>
        <begin position="137"/>
        <end position="148"/>
    </location>
</feature>